<keyword evidence="7" id="KW-1185">Reference proteome</keyword>
<dbReference type="EMBL" id="MUJZ01011408">
    <property type="protein sequence ID" value="OTF81865.1"/>
    <property type="molecule type" value="Genomic_DNA"/>
</dbReference>
<dbReference type="GO" id="GO:0005739">
    <property type="term" value="C:mitochondrion"/>
    <property type="evidence" value="ECO:0007669"/>
    <property type="project" value="TreeGrafter"/>
</dbReference>
<gene>
    <name evidence="6" type="ORF">BLA29_009035</name>
</gene>
<sequence length="143" mass="16787">MLIGGFYYRPMFRPDKPYRIFNTWLGDPSKLLLLEKVVGVVREQKLLERIGETGDYLLKHLERIQSDYPSIVMNARGIGTFCAIDFQTPEQRDLTIRRLHHNGIHCGGSGTATLRFRTTLTFQKRHVDQFIERFDRTLRSLFQ</sequence>
<name>A0A1Y3BRT6_EURMA</name>
<evidence type="ECO:0000256" key="4">
    <source>
        <dbReference type="ARBA" id="ARBA00022679"/>
    </source>
</evidence>
<evidence type="ECO:0000256" key="5">
    <source>
        <dbReference type="ARBA" id="ARBA00022898"/>
    </source>
</evidence>
<reference evidence="6 7" key="1">
    <citation type="submission" date="2017-03" db="EMBL/GenBank/DDBJ databases">
        <title>Genome Survey of Euroglyphus maynei.</title>
        <authorList>
            <person name="Arlian L.G."/>
            <person name="Morgan M.S."/>
            <person name="Rider S.D."/>
        </authorList>
    </citation>
    <scope>NUCLEOTIDE SEQUENCE [LARGE SCALE GENOMIC DNA]</scope>
    <source>
        <strain evidence="6">Arlian Lab</strain>
        <tissue evidence="6">Whole body</tissue>
    </source>
</reference>
<dbReference type="InterPro" id="IPR005814">
    <property type="entry name" value="Aminotrans_3"/>
</dbReference>
<protein>
    <recommendedName>
        <fullName evidence="8">Aminotransferase class I/classII domain-containing protein</fullName>
    </recommendedName>
</protein>
<dbReference type="GO" id="GO:0008483">
    <property type="term" value="F:transaminase activity"/>
    <property type="evidence" value="ECO:0007669"/>
    <property type="project" value="UniProtKB-KW"/>
</dbReference>
<comment type="similarity">
    <text evidence="2">Belongs to the class-III pyridoxal-phosphate-dependent aminotransferase family.</text>
</comment>
<dbReference type="OrthoDB" id="5419315at2759"/>
<dbReference type="InterPro" id="IPR015422">
    <property type="entry name" value="PyrdxlP-dep_Trfase_small"/>
</dbReference>
<comment type="cofactor">
    <cofactor evidence="1">
        <name>pyridoxal 5'-phosphate</name>
        <dbReference type="ChEBI" id="CHEBI:597326"/>
    </cofactor>
</comment>
<keyword evidence="5" id="KW-0663">Pyridoxal phosphate</keyword>
<evidence type="ECO:0000256" key="2">
    <source>
        <dbReference type="ARBA" id="ARBA00008954"/>
    </source>
</evidence>
<dbReference type="SUPFAM" id="SSF53383">
    <property type="entry name" value="PLP-dependent transferases"/>
    <property type="match status" value="1"/>
</dbReference>
<dbReference type="Proteomes" id="UP000194236">
    <property type="component" value="Unassembled WGS sequence"/>
</dbReference>
<evidence type="ECO:0000256" key="1">
    <source>
        <dbReference type="ARBA" id="ARBA00001933"/>
    </source>
</evidence>
<comment type="caution">
    <text evidence="6">The sequence shown here is derived from an EMBL/GenBank/DDBJ whole genome shotgun (WGS) entry which is preliminary data.</text>
</comment>
<dbReference type="PANTHER" id="PTHR43206">
    <property type="entry name" value="AMINOTRANSFERASE"/>
    <property type="match status" value="1"/>
</dbReference>
<dbReference type="GO" id="GO:0030170">
    <property type="term" value="F:pyridoxal phosphate binding"/>
    <property type="evidence" value="ECO:0007669"/>
    <property type="project" value="InterPro"/>
</dbReference>
<evidence type="ECO:0000256" key="3">
    <source>
        <dbReference type="ARBA" id="ARBA00022576"/>
    </source>
</evidence>
<evidence type="ECO:0000313" key="7">
    <source>
        <dbReference type="Proteomes" id="UP000194236"/>
    </source>
</evidence>
<dbReference type="Pfam" id="PF00202">
    <property type="entry name" value="Aminotran_3"/>
    <property type="match status" value="1"/>
</dbReference>
<proteinExistence type="inferred from homology"/>
<keyword evidence="3" id="KW-0032">Aminotransferase</keyword>
<dbReference type="AlphaFoldDB" id="A0A1Y3BRT6"/>
<evidence type="ECO:0000313" key="6">
    <source>
        <dbReference type="EMBL" id="OTF81865.1"/>
    </source>
</evidence>
<accession>A0A1Y3BRT6</accession>
<dbReference type="InterPro" id="IPR015421">
    <property type="entry name" value="PyrdxlP-dep_Trfase_major"/>
</dbReference>
<dbReference type="Gene3D" id="3.90.1150.10">
    <property type="entry name" value="Aspartate Aminotransferase, domain 1"/>
    <property type="match status" value="1"/>
</dbReference>
<keyword evidence="4" id="KW-0808">Transferase</keyword>
<dbReference type="GO" id="GO:0009450">
    <property type="term" value="P:gamma-aminobutyric acid catabolic process"/>
    <property type="evidence" value="ECO:0007669"/>
    <property type="project" value="TreeGrafter"/>
</dbReference>
<organism evidence="6 7">
    <name type="scientific">Euroglyphus maynei</name>
    <name type="common">Mayne's house dust mite</name>
    <dbReference type="NCBI Taxonomy" id="6958"/>
    <lineage>
        <taxon>Eukaryota</taxon>
        <taxon>Metazoa</taxon>
        <taxon>Ecdysozoa</taxon>
        <taxon>Arthropoda</taxon>
        <taxon>Chelicerata</taxon>
        <taxon>Arachnida</taxon>
        <taxon>Acari</taxon>
        <taxon>Acariformes</taxon>
        <taxon>Sarcoptiformes</taxon>
        <taxon>Astigmata</taxon>
        <taxon>Psoroptidia</taxon>
        <taxon>Analgoidea</taxon>
        <taxon>Pyroglyphidae</taxon>
        <taxon>Pyroglyphinae</taxon>
        <taxon>Euroglyphus</taxon>
    </lineage>
</organism>
<evidence type="ECO:0008006" key="8">
    <source>
        <dbReference type="Google" id="ProtNLM"/>
    </source>
</evidence>
<dbReference type="PANTHER" id="PTHR43206:SF1">
    <property type="entry name" value="4-AMINOBUTYRATE AMINOTRANSFERASE, MITOCHONDRIAL"/>
    <property type="match status" value="1"/>
</dbReference>
<dbReference type="Gene3D" id="3.40.640.10">
    <property type="entry name" value="Type I PLP-dependent aspartate aminotransferase-like (Major domain)"/>
    <property type="match status" value="1"/>
</dbReference>
<dbReference type="InterPro" id="IPR015424">
    <property type="entry name" value="PyrdxlP-dep_Trfase"/>
</dbReference>